<proteinExistence type="predicted"/>
<feature type="domain" description="Protein kinase" evidence="4">
    <location>
        <begin position="34"/>
        <end position="288"/>
    </location>
</feature>
<dbReference type="OrthoDB" id="9762169at2"/>
<feature type="compositionally biased region" description="Polar residues" evidence="3">
    <location>
        <begin position="310"/>
        <end position="320"/>
    </location>
</feature>
<dbReference type="PANTHER" id="PTHR24363">
    <property type="entry name" value="SERINE/THREONINE PROTEIN KINASE"/>
    <property type="match status" value="1"/>
</dbReference>
<dbReference type="InterPro" id="IPR011009">
    <property type="entry name" value="Kinase-like_dom_sf"/>
</dbReference>
<dbReference type="PROSITE" id="PS50011">
    <property type="entry name" value="PROTEIN_KINASE_DOM"/>
    <property type="match status" value="1"/>
</dbReference>
<evidence type="ECO:0000259" key="4">
    <source>
        <dbReference type="PROSITE" id="PS50011"/>
    </source>
</evidence>
<dbReference type="Gene3D" id="1.10.510.10">
    <property type="entry name" value="Transferase(Phosphotransferase) domain 1"/>
    <property type="match status" value="1"/>
</dbReference>
<dbReference type="PANTHER" id="PTHR24363:SF7">
    <property type="entry name" value="SERINE_THREONINE-PROTEIN KINASE-LIKE PROTEIN E"/>
    <property type="match status" value="1"/>
</dbReference>
<keyword evidence="5" id="KW-0808">Transferase</keyword>
<evidence type="ECO:0000256" key="2">
    <source>
        <dbReference type="ARBA" id="ARBA00022840"/>
    </source>
</evidence>
<accession>B0BZY3</accession>
<evidence type="ECO:0000313" key="5">
    <source>
        <dbReference type="EMBL" id="ABW27193.1"/>
    </source>
</evidence>
<dbReference type="InterPro" id="IPR008271">
    <property type="entry name" value="Ser/Thr_kinase_AS"/>
</dbReference>
<dbReference type="eggNOG" id="COG0515">
    <property type="taxonomic scope" value="Bacteria"/>
</dbReference>
<evidence type="ECO:0000313" key="6">
    <source>
        <dbReference type="Proteomes" id="UP000000268"/>
    </source>
</evidence>
<dbReference type="STRING" id="329726.AM1_2179"/>
<dbReference type="SUPFAM" id="SSF56112">
    <property type="entry name" value="Protein kinase-like (PK-like)"/>
    <property type="match status" value="1"/>
</dbReference>
<reference evidence="5 6" key="1">
    <citation type="journal article" date="2008" name="Proc. Natl. Acad. Sci. U.S.A.">
        <title>Niche adaptation and genome expansion in the chlorophyll d-producing cyanobacterium Acaryochloris marina.</title>
        <authorList>
            <person name="Swingley W.D."/>
            <person name="Chen M."/>
            <person name="Cheung P.C."/>
            <person name="Conrad A.L."/>
            <person name="Dejesa L.C."/>
            <person name="Hao J."/>
            <person name="Honchak B.M."/>
            <person name="Karbach L.E."/>
            <person name="Kurdoglu A."/>
            <person name="Lahiri S."/>
            <person name="Mastrian S.D."/>
            <person name="Miyashita H."/>
            <person name="Page L."/>
            <person name="Ramakrishna P."/>
            <person name="Satoh S."/>
            <person name="Sattley W.M."/>
            <person name="Shimada Y."/>
            <person name="Taylor H.L."/>
            <person name="Tomo T."/>
            <person name="Tsuchiya T."/>
            <person name="Wang Z.T."/>
            <person name="Raymond J."/>
            <person name="Mimuro M."/>
            <person name="Blankenship R.E."/>
            <person name="Touchman J.W."/>
        </authorList>
    </citation>
    <scope>NUCLEOTIDE SEQUENCE [LARGE SCALE GENOMIC DNA]</scope>
    <source>
        <strain evidence="6">MBIC 11017</strain>
    </source>
</reference>
<dbReference type="PROSITE" id="PS00108">
    <property type="entry name" value="PROTEIN_KINASE_ST"/>
    <property type="match status" value="1"/>
</dbReference>
<dbReference type="NCBIfam" id="NF045510">
    <property type="entry name" value="4Cys_prefix_kin"/>
    <property type="match status" value="1"/>
</dbReference>
<feature type="compositionally biased region" description="Low complexity" evidence="3">
    <location>
        <begin position="321"/>
        <end position="335"/>
    </location>
</feature>
<dbReference type="Gene3D" id="3.30.200.20">
    <property type="entry name" value="Phosphorylase Kinase, domain 1"/>
    <property type="match status" value="1"/>
</dbReference>
<dbReference type="EMBL" id="CP000828">
    <property type="protein sequence ID" value="ABW27193.1"/>
    <property type="molecule type" value="Genomic_DNA"/>
</dbReference>
<keyword evidence="6" id="KW-1185">Reference proteome</keyword>
<dbReference type="GO" id="GO:0004674">
    <property type="term" value="F:protein serine/threonine kinase activity"/>
    <property type="evidence" value="ECO:0007669"/>
    <property type="project" value="TreeGrafter"/>
</dbReference>
<keyword evidence="5" id="KW-0418">Kinase</keyword>
<dbReference type="InterPro" id="IPR058395">
    <property type="entry name" value="DUF8082"/>
</dbReference>
<dbReference type="SMART" id="SM00220">
    <property type="entry name" value="S_TKc"/>
    <property type="match status" value="1"/>
</dbReference>
<keyword evidence="1" id="KW-0547">Nucleotide-binding</keyword>
<keyword evidence="2" id="KW-0067">ATP-binding</keyword>
<sequence length="443" mass="48728">MSLCINPSCADPQSSDDHLFCASCGSELLLEGRYRVISLRGQGGFGKTYEVSDLESSPKILKILTDNYPKHVELFQREANLLSQLNHPGIPKVEPNSYFTFYPRNWKEPLHCLVMEKIVGLDLQDYLRQRGHPIDEKLAVQWLKQVLKILQVVHQQQVLHRDIKPSNIMLKANGNICLVDFGTARSVTNVTNTQQGGTRVVSSFYTPREQIHGQAVPQSDFFALGRTFVYLVTGKELSQFYDGSTDKFEWRSTAINISPRFANLLDWLMAPVASQRPANAEVVLQQLVVLESSGQSIPASVLNSTMGMEPTQAVNSVQPNSSGSSIPASGQSTSQPAGPASFAQPTSQPIEPPPTPSSTGPVSSAPESATVPIVPSSQPVIRPEFGQKCQNVLAEFIGPISAIVYQRTLTQYPGVTEQELVKLLSQQIPVAEQATEFRQRLRS</sequence>
<dbReference type="GO" id="GO:0005524">
    <property type="term" value="F:ATP binding"/>
    <property type="evidence" value="ECO:0007669"/>
    <property type="project" value="UniProtKB-KW"/>
</dbReference>
<dbReference type="Pfam" id="PF00069">
    <property type="entry name" value="Pkinase"/>
    <property type="match status" value="1"/>
</dbReference>
<dbReference type="AlphaFoldDB" id="B0BZY3"/>
<gene>
    <name evidence="5" type="ordered locus">AM1_2179</name>
</gene>
<protein>
    <submittedName>
        <fullName evidence="5">Serine/threonine kinase</fullName>
    </submittedName>
</protein>
<dbReference type="RefSeq" id="WP_012162669.1">
    <property type="nucleotide sequence ID" value="NC_009925.1"/>
</dbReference>
<dbReference type="HOGENOM" id="CLU_000288_135_5_3"/>
<organism evidence="5 6">
    <name type="scientific">Acaryochloris marina (strain MBIC 11017)</name>
    <dbReference type="NCBI Taxonomy" id="329726"/>
    <lineage>
        <taxon>Bacteria</taxon>
        <taxon>Bacillati</taxon>
        <taxon>Cyanobacteriota</taxon>
        <taxon>Cyanophyceae</taxon>
        <taxon>Acaryochloridales</taxon>
        <taxon>Acaryochloridaceae</taxon>
        <taxon>Acaryochloris</taxon>
    </lineage>
</organism>
<feature type="compositionally biased region" description="Low complexity" evidence="3">
    <location>
        <begin position="357"/>
        <end position="366"/>
    </location>
</feature>
<evidence type="ECO:0000256" key="1">
    <source>
        <dbReference type="ARBA" id="ARBA00022741"/>
    </source>
</evidence>
<dbReference type="Proteomes" id="UP000000268">
    <property type="component" value="Chromosome"/>
</dbReference>
<dbReference type="InterPro" id="IPR000719">
    <property type="entry name" value="Prot_kinase_dom"/>
</dbReference>
<evidence type="ECO:0000256" key="3">
    <source>
        <dbReference type="SAM" id="MobiDB-lite"/>
    </source>
</evidence>
<feature type="region of interest" description="Disordered" evidence="3">
    <location>
        <begin position="310"/>
        <end position="371"/>
    </location>
</feature>
<dbReference type="KEGG" id="amr:AM1_2179"/>
<name>B0BZY3_ACAM1</name>
<dbReference type="Pfam" id="PF26309">
    <property type="entry name" value="DUF8082"/>
    <property type="match status" value="1"/>
</dbReference>
<dbReference type="CDD" id="cd14014">
    <property type="entry name" value="STKc_PknB_like"/>
    <property type="match status" value="1"/>
</dbReference>